<sequence length="547" mass="61238">MNRQSASRASLACRPCRTQHLKCDAALPVCARCQTLVKACSYPESRRSGRYKAAQFRRKQPTISCLASQALTPSDTPASVLGEDHSSIFTPTQVPLTSIIEVENSMGADNTLLDLYYEYFHRSHPFVLPRYNFQAKLASGCSSLRALLAVVQYIGSSYGESSSQRENMPDEQLVDVVDGFVVQTTLLMALTKSMCAERAASEALLAKAIEQARLIGMNTKAFADVAAENDPVLAESWRRTWWMLYLSDQNFSVIRYDFITSIHDTDHDVDLPFYTTNDTPSSTDYRTREYALDTIHFSSFAYLIDATRIFVSSLRVATQYENPYKAEILCSDLEASIVGWFVMLPPDKWQLAVQPVLLDQLMFQAHMMMYTALAYIHRPLSNLQHDPAEDLSSCGTPPPPLVSSTITTGAFNHRTHSDKLFQAIRNQNQCLTILPLGAAQLSPFLVCMIACCTIAYLVACKSGFTPHEVEMARSRIRVCLGTLKHYEDIWPRAKNILHELRVIANALMREDSVLLPPNTGFDLLAEQDAMVPNLFDGEWFNALGTMT</sequence>
<evidence type="ECO:0000256" key="2">
    <source>
        <dbReference type="ARBA" id="ARBA00023015"/>
    </source>
</evidence>
<gene>
    <name evidence="7" type="ORF">N7449_011208</name>
</gene>
<dbReference type="InterPro" id="IPR036864">
    <property type="entry name" value="Zn2-C6_fun-type_DNA-bd_sf"/>
</dbReference>
<keyword evidence="4" id="KW-0804">Transcription</keyword>
<keyword evidence="1" id="KW-0479">Metal-binding</keyword>
<accession>A0A9W9M2N8</accession>
<dbReference type="Proteomes" id="UP001150942">
    <property type="component" value="Unassembled WGS sequence"/>
</dbReference>
<dbReference type="Pfam" id="PF00172">
    <property type="entry name" value="Zn_clus"/>
    <property type="match status" value="1"/>
</dbReference>
<dbReference type="GO" id="GO:0006351">
    <property type="term" value="P:DNA-templated transcription"/>
    <property type="evidence" value="ECO:0007669"/>
    <property type="project" value="InterPro"/>
</dbReference>
<evidence type="ECO:0000256" key="5">
    <source>
        <dbReference type="ARBA" id="ARBA00023242"/>
    </source>
</evidence>
<dbReference type="InterPro" id="IPR007219">
    <property type="entry name" value="XnlR_reg_dom"/>
</dbReference>
<protein>
    <recommendedName>
        <fullName evidence="6">Zn(2)-C6 fungal-type domain-containing protein</fullName>
    </recommendedName>
</protein>
<reference evidence="7" key="2">
    <citation type="journal article" date="2023" name="IMA Fungus">
        <title>Comparative genomic study of the Penicillium genus elucidates a diverse pangenome and 15 lateral gene transfer events.</title>
        <authorList>
            <person name="Petersen C."/>
            <person name="Sorensen T."/>
            <person name="Nielsen M.R."/>
            <person name="Sondergaard T.E."/>
            <person name="Sorensen J.L."/>
            <person name="Fitzpatrick D.A."/>
            <person name="Frisvad J.C."/>
            <person name="Nielsen K.L."/>
        </authorList>
    </citation>
    <scope>NUCLEOTIDE SEQUENCE</scope>
    <source>
        <strain evidence="7">IBT 20477</strain>
    </source>
</reference>
<evidence type="ECO:0000256" key="3">
    <source>
        <dbReference type="ARBA" id="ARBA00023125"/>
    </source>
</evidence>
<reference evidence="7" key="1">
    <citation type="submission" date="2022-11" db="EMBL/GenBank/DDBJ databases">
        <authorList>
            <person name="Petersen C."/>
        </authorList>
    </citation>
    <scope>NUCLEOTIDE SEQUENCE</scope>
    <source>
        <strain evidence="7">IBT 20477</strain>
    </source>
</reference>
<keyword evidence="2" id="KW-0805">Transcription regulation</keyword>
<evidence type="ECO:0000313" key="8">
    <source>
        <dbReference type="Proteomes" id="UP001150942"/>
    </source>
</evidence>
<organism evidence="7 8">
    <name type="scientific">Penicillium cf. viridicatum</name>
    <dbReference type="NCBI Taxonomy" id="2972119"/>
    <lineage>
        <taxon>Eukaryota</taxon>
        <taxon>Fungi</taxon>
        <taxon>Dikarya</taxon>
        <taxon>Ascomycota</taxon>
        <taxon>Pezizomycotina</taxon>
        <taxon>Eurotiomycetes</taxon>
        <taxon>Eurotiomycetidae</taxon>
        <taxon>Eurotiales</taxon>
        <taxon>Aspergillaceae</taxon>
        <taxon>Penicillium</taxon>
    </lineage>
</organism>
<dbReference type="GO" id="GO:0008270">
    <property type="term" value="F:zinc ion binding"/>
    <property type="evidence" value="ECO:0007669"/>
    <property type="project" value="InterPro"/>
</dbReference>
<dbReference type="Pfam" id="PF04082">
    <property type="entry name" value="Fungal_trans"/>
    <property type="match status" value="1"/>
</dbReference>
<evidence type="ECO:0000259" key="6">
    <source>
        <dbReference type="PROSITE" id="PS50048"/>
    </source>
</evidence>
<evidence type="ECO:0000313" key="7">
    <source>
        <dbReference type="EMBL" id="KAJ5186444.1"/>
    </source>
</evidence>
<dbReference type="PROSITE" id="PS00463">
    <property type="entry name" value="ZN2_CY6_FUNGAL_1"/>
    <property type="match status" value="1"/>
</dbReference>
<feature type="domain" description="Zn(2)-C6 fungal-type" evidence="6">
    <location>
        <begin position="12"/>
        <end position="42"/>
    </location>
</feature>
<dbReference type="EMBL" id="JAPQKQ010000008">
    <property type="protein sequence ID" value="KAJ5186444.1"/>
    <property type="molecule type" value="Genomic_DNA"/>
</dbReference>
<dbReference type="CDD" id="cd00067">
    <property type="entry name" value="GAL4"/>
    <property type="match status" value="1"/>
</dbReference>
<evidence type="ECO:0000256" key="1">
    <source>
        <dbReference type="ARBA" id="ARBA00022723"/>
    </source>
</evidence>
<dbReference type="Gene3D" id="4.10.240.10">
    <property type="entry name" value="Zn(2)-C6 fungal-type DNA-binding domain"/>
    <property type="match status" value="1"/>
</dbReference>
<dbReference type="InterPro" id="IPR001138">
    <property type="entry name" value="Zn2Cys6_DnaBD"/>
</dbReference>
<proteinExistence type="predicted"/>
<keyword evidence="8" id="KW-1185">Reference proteome</keyword>
<keyword evidence="3" id="KW-0238">DNA-binding</keyword>
<dbReference type="PANTHER" id="PTHR47431">
    <property type="entry name" value="ZN(II)2CYS6 TRANSCRIPTION FACTOR (EUROFUNG)-RELATED"/>
    <property type="match status" value="1"/>
</dbReference>
<dbReference type="CDD" id="cd12148">
    <property type="entry name" value="fungal_TF_MHR"/>
    <property type="match status" value="1"/>
</dbReference>
<keyword evidence="5" id="KW-0539">Nucleus</keyword>
<dbReference type="AlphaFoldDB" id="A0A9W9M2N8"/>
<dbReference type="SMART" id="SM00066">
    <property type="entry name" value="GAL4"/>
    <property type="match status" value="1"/>
</dbReference>
<dbReference type="PANTHER" id="PTHR47431:SF1">
    <property type="entry name" value="ZN(II)2CYS6 TRANSCRIPTION FACTOR (EUROFUNG)"/>
    <property type="match status" value="1"/>
</dbReference>
<name>A0A9W9M2N8_9EURO</name>
<evidence type="ECO:0000256" key="4">
    <source>
        <dbReference type="ARBA" id="ARBA00023163"/>
    </source>
</evidence>
<dbReference type="SUPFAM" id="SSF57701">
    <property type="entry name" value="Zn2/Cys6 DNA-binding domain"/>
    <property type="match status" value="1"/>
</dbReference>
<comment type="caution">
    <text evidence="7">The sequence shown here is derived from an EMBL/GenBank/DDBJ whole genome shotgun (WGS) entry which is preliminary data.</text>
</comment>
<dbReference type="GO" id="GO:0000981">
    <property type="term" value="F:DNA-binding transcription factor activity, RNA polymerase II-specific"/>
    <property type="evidence" value="ECO:0007669"/>
    <property type="project" value="InterPro"/>
</dbReference>
<dbReference type="GO" id="GO:0003677">
    <property type="term" value="F:DNA binding"/>
    <property type="evidence" value="ECO:0007669"/>
    <property type="project" value="UniProtKB-KW"/>
</dbReference>
<dbReference type="OrthoDB" id="2399539at2759"/>
<dbReference type="PROSITE" id="PS50048">
    <property type="entry name" value="ZN2_CY6_FUNGAL_2"/>
    <property type="match status" value="1"/>
</dbReference>